<reference evidence="1 2" key="1">
    <citation type="journal article" date="2010" name="Microbiology">
        <title>The endolysins of bacteriophages CMP1 and CN77 are specific for the lysis of Clavibacter michiganensis strains.</title>
        <authorList>
            <person name="Wittmann J."/>
            <person name="Eichenlaub R."/>
            <person name="Dreiseikelmann B."/>
        </authorList>
    </citation>
    <scope>NUCLEOTIDE SEQUENCE [LARGE SCALE GENOMIC DNA]</scope>
</reference>
<evidence type="ECO:0000313" key="1">
    <source>
        <dbReference type="EMBL" id="ACY35954.1"/>
    </source>
</evidence>
<dbReference type="GeneID" id="8684244"/>
<dbReference type="RefSeq" id="YP_003359152.1">
    <property type="nucleotide sequence ID" value="NC_013698.1"/>
</dbReference>
<name>D0U245_9CAUD</name>
<gene>
    <name evidence="1" type="ORF">CMP1-61</name>
</gene>
<evidence type="ECO:0000313" key="2">
    <source>
        <dbReference type="Proteomes" id="UP000002628"/>
    </source>
</evidence>
<dbReference type="KEGG" id="vg:8684244"/>
<sequence length="154" mass="16194">MTVDDLIGTRPGLALARAAFERVARDALDAADPPGTGGRKTREEVRADLALVRAALTPPSLPVDLAEIQARRDAVIPAWARAGHDRSEEAAEAYVDALEGSSADVPALVAELAELRARPTLTAEDARALLAPLSGDIDVLKAAQEKARTIANWG</sequence>
<dbReference type="Proteomes" id="UP000002628">
    <property type="component" value="Segment"/>
</dbReference>
<accession>D0U245</accession>
<dbReference type="EMBL" id="GQ241246">
    <property type="protein sequence ID" value="ACY35954.1"/>
    <property type="molecule type" value="Genomic_DNA"/>
</dbReference>
<protein>
    <submittedName>
        <fullName evidence="1">Uncharacterized protein</fullName>
    </submittedName>
</protein>
<keyword evidence="2" id="KW-1185">Reference proteome</keyword>
<organism evidence="1 2">
    <name type="scientific">Clavibacter phage CMP1</name>
    <dbReference type="NCBI Taxonomy" id="686439"/>
    <lineage>
        <taxon>Viruses</taxon>
        <taxon>Duplodnaviria</taxon>
        <taxon>Heunggongvirae</taxon>
        <taxon>Uroviricota</taxon>
        <taxon>Caudoviricetes</taxon>
        <taxon>Cimpunavirus</taxon>
        <taxon>Cimpunavirus CMP1</taxon>
    </lineage>
</organism>
<proteinExistence type="predicted"/>